<dbReference type="InterPro" id="IPR017972">
    <property type="entry name" value="Cyt_P450_CS"/>
</dbReference>
<dbReference type="SUPFAM" id="SSF48264">
    <property type="entry name" value="Cytochrome P450"/>
    <property type="match status" value="1"/>
</dbReference>
<keyword evidence="2" id="KW-0479">Metal-binding</keyword>
<dbReference type="Gene3D" id="1.10.630.10">
    <property type="entry name" value="Cytochrome P450"/>
    <property type="match status" value="1"/>
</dbReference>
<dbReference type="PANTHER" id="PTHR46696:SF1">
    <property type="entry name" value="CYTOCHROME P450 YJIB-RELATED"/>
    <property type="match status" value="1"/>
</dbReference>
<dbReference type="PROSITE" id="PS00086">
    <property type="entry name" value="CYTOCHROME_P450"/>
    <property type="match status" value="1"/>
</dbReference>
<organism evidence="3 4">
    <name type="scientific">Paracraurococcus ruber</name>
    <dbReference type="NCBI Taxonomy" id="77675"/>
    <lineage>
        <taxon>Bacteria</taxon>
        <taxon>Pseudomonadati</taxon>
        <taxon>Pseudomonadota</taxon>
        <taxon>Alphaproteobacteria</taxon>
        <taxon>Acetobacterales</taxon>
        <taxon>Roseomonadaceae</taxon>
        <taxon>Paracraurococcus</taxon>
    </lineage>
</organism>
<keyword evidence="2" id="KW-0503">Monooxygenase</keyword>
<evidence type="ECO:0000256" key="1">
    <source>
        <dbReference type="ARBA" id="ARBA00010617"/>
    </source>
</evidence>
<dbReference type="InterPro" id="IPR001128">
    <property type="entry name" value="Cyt_P450"/>
</dbReference>
<protein>
    <submittedName>
        <fullName evidence="3">Cytochrome</fullName>
    </submittedName>
</protein>
<dbReference type="PANTHER" id="PTHR46696">
    <property type="entry name" value="P450, PUTATIVE (EUROFUNG)-RELATED"/>
    <property type="match status" value="1"/>
</dbReference>
<keyword evidence="2" id="KW-0560">Oxidoreductase</keyword>
<keyword evidence="2" id="KW-0408">Iron</keyword>
<gene>
    <name evidence="3" type="ORF">CKO45_03485</name>
</gene>
<evidence type="ECO:0000313" key="3">
    <source>
        <dbReference type="EMBL" id="MBK1657291.1"/>
    </source>
</evidence>
<comment type="similarity">
    <text evidence="1 2">Belongs to the cytochrome P450 family.</text>
</comment>
<evidence type="ECO:0000313" key="4">
    <source>
        <dbReference type="Proteomes" id="UP000697995"/>
    </source>
</evidence>
<proteinExistence type="inferred from homology"/>
<dbReference type="RefSeq" id="WP_133218227.1">
    <property type="nucleotide sequence ID" value="NZ_NRSG01000014.1"/>
</dbReference>
<sequence>MTLFSTLAEAGRIRIAHYGMALGAAAALAGPFLRGAVGGAAGKAALGATLGAPVGQRRLFALQRAFTPNLVTAGQGIRAYDNSGTAVVTRHADVVEVLEREADFAVVYEPRMRKLTAGENFFLGMQDGADYTRDVTNMRAAVRRDDLPSLVVPLAAQRARDIMAAAPGRIDVPVELGRRIPLHLLDRYFGTPGPSEAEMAEWTSILFWYLFADLEANPSVEARAMQAAASLRDYLDAAIALRKAQPEHGGDILGRCLALQAAGQPGMRDLDIRNNLIGLLIGFVPTLAKAATQALNQLLERPAALAGARRAAQADDDTLLAAHVFEALRFDPVNPIIYRRAARDAVIARGTLRAKRIPAGTMVLAANLSAMFDPLAWDAPEEFRTDRPWDQYILWGHGMHTCFGQHINRAVLPQILKPLLAKDGLRATGPLDKGGTPFPVRFVVEWPAA</sequence>
<dbReference type="EMBL" id="NRSG01000014">
    <property type="protein sequence ID" value="MBK1657291.1"/>
    <property type="molecule type" value="Genomic_DNA"/>
</dbReference>
<keyword evidence="4" id="KW-1185">Reference proteome</keyword>
<name>A0ABS1CSW5_9PROT</name>
<dbReference type="CDD" id="cd20612">
    <property type="entry name" value="CYP_LDS-like_C"/>
    <property type="match status" value="1"/>
</dbReference>
<comment type="caution">
    <text evidence="3">The sequence shown here is derived from an EMBL/GenBank/DDBJ whole genome shotgun (WGS) entry which is preliminary data.</text>
</comment>
<dbReference type="Proteomes" id="UP000697995">
    <property type="component" value="Unassembled WGS sequence"/>
</dbReference>
<dbReference type="Pfam" id="PF00067">
    <property type="entry name" value="p450"/>
    <property type="match status" value="1"/>
</dbReference>
<reference evidence="3 4" key="1">
    <citation type="journal article" date="2020" name="Microorganisms">
        <title>Osmotic Adaptation and Compatible Solute Biosynthesis of Phototrophic Bacteria as Revealed from Genome Analyses.</title>
        <authorList>
            <person name="Imhoff J.F."/>
            <person name="Rahn T."/>
            <person name="Kunzel S."/>
            <person name="Keller A."/>
            <person name="Neulinger S.C."/>
        </authorList>
    </citation>
    <scope>NUCLEOTIDE SEQUENCE [LARGE SCALE GENOMIC DNA]</scope>
    <source>
        <strain evidence="3 4">DSM 15382</strain>
    </source>
</reference>
<evidence type="ECO:0000256" key="2">
    <source>
        <dbReference type="RuleBase" id="RU000461"/>
    </source>
</evidence>
<dbReference type="InterPro" id="IPR036396">
    <property type="entry name" value="Cyt_P450_sf"/>
</dbReference>
<accession>A0ABS1CSW5</accession>
<keyword evidence="2" id="KW-0349">Heme</keyword>